<evidence type="ECO:0000256" key="1">
    <source>
        <dbReference type="ARBA" id="ARBA00022448"/>
    </source>
</evidence>
<organism evidence="5 6">
    <name type="scientific">Paremcibacter congregatus</name>
    <dbReference type="NCBI Taxonomy" id="2043170"/>
    <lineage>
        <taxon>Bacteria</taxon>
        <taxon>Pseudomonadati</taxon>
        <taxon>Pseudomonadota</taxon>
        <taxon>Alphaproteobacteria</taxon>
        <taxon>Emcibacterales</taxon>
        <taxon>Emcibacteraceae</taxon>
        <taxon>Paremcibacter</taxon>
    </lineage>
</organism>
<accession>A0A2G4YPW5</accession>
<dbReference type="InterPro" id="IPR003439">
    <property type="entry name" value="ABC_transporter-like_ATP-bd"/>
</dbReference>
<sequence length="312" mass="33312">MTTGPNIKLTGVAKIYGTTPAVKAVDLAVAPGECLALVGHNGAGKSTLIKMVLGLVQPSSGEISVMGLDPQAPGFHALRKDIGFLPEQVLFQNNMTGRETLSFYARLKGAPLDSLDDLFHKVDLFAAADQRISTYSKGMRQRLGLAQALIGSPKLLILDEPTSGLDPVSRQNVYGIINAAKRDGATVLISSHALTELDARIDRVAILSRGDLVALGRIADLRRNIGLASDVTLRAAPDVMAKLAQHFDGVYSPDHFINGTAILPCAPDQKVEFLRELVDLNLELSDIVVHDPSLEEVFMAYSRGAGGEKSHG</sequence>
<dbReference type="AlphaFoldDB" id="A0A2G4YPW5"/>
<feature type="domain" description="ABC transporter" evidence="4">
    <location>
        <begin position="7"/>
        <end position="234"/>
    </location>
</feature>
<evidence type="ECO:0000256" key="3">
    <source>
        <dbReference type="ARBA" id="ARBA00022840"/>
    </source>
</evidence>
<dbReference type="GO" id="GO:0005524">
    <property type="term" value="F:ATP binding"/>
    <property type="evidence" value="ECO:0007669"/>
    <property type="project" value="UniProtKB-KW"/>
</dbReference>
<dbReference type="InterPro" id="IPR017871">
    <property type="entry name" value="ABC_transporter-like_CS"/>
</dbReference>
<name>A0A2G4YPW5_9PROT</name>
<dbReference type="SUPFAM" id="SSF52540">
    <property type="entry name" value="P-loop containing nucleoside triphosphate hydrolases"/>
    <property type="match status" value="1"/>
</dbReference>
<keyword evidence="1" id="KW-0813">Transport</keyword>
<gene>
    <name evidence="5" type="ORF">CRD36_10965</name>
</gene>
<protein>
    <submittedName>
        <fullName evidence="5">ABC transporter ATP-binding protein</fullName>
    </submittedName>
</protein>
<evidence type="ECO:0000259" key="4">
    <source>
        <dbReference type="PROSITE" id="PS50893"/>
    </source>
</evidence>
<dbReference type="GO" id="GO:0016887">
    <property type="term" value="F:ATP hydrolysis activity"/>
    <property type="evidence" value="ECO:0007669"/>
    <property type="project" value="InterPro"/>
</dbReference>
<dbReference type="PANTHER" id="PTHR42939:SF1">
    <property type="entry name" value="ABC TRANSPORTER ATP-BINDING PROTEIN ALBC-RELATED"/>
    <property type="match status" value="1"/>
</dbReference>
<dbReference type="InterPro" id="IPR003593">
    <property type="entry name" value="AAA+_ATPase"/>
</dbReference>
<dbReference type="PROSITE" id="PS50893">
    <property type="entry name" value="ABC_TRANSPORTER_2"/>
    <property type="match status" value="1"/>
</dbReference>
<comment type="caution">
    <text evidence="5">The sequence shown here is derived from an EMBL/GenBank/DDBJ whole genome shotgun (WGS) entry which is preliminary data.</text>
</comment>
<dbReference type="PROSITE" id="PS00211">
    <property type="entry name" value="ABC_TRANSPORTER_1"/>
    <property type="match status" value="1"/>
</dbReference>
<proteinExistence type="predicted"/>
<keyword evidence="3 5" id="KW-0067">ATP-binding</keyword>
<dbReference type="InterPro" id="IPR027417">
    <property type="entry name" value="P-loop_NTPase"/>
</dbReference>
<dbReference type="CDD" id="cd03230">
    <property type="entry name" value="ABC_DR_subfamily_A"/>
    <property type="match status" value="1"/>
</dbReference>
<dbReference type="InterPro" id="IPR051782">
    <property type="entry name" value="ABC_Transporter_VariousFunc"/>
</dbReference>
<evidence type="ECO:0000313" key="5">
    <source>
        <dbReference type="EMBL" id="PHZ84330.1"/>
    </source>
</evidence>
<dbReference type="PANTHER" id="PTHR42939">
    <property type="entry name" value="ABC TRANSPORTER ATP-BINDING PROTEIN ALBC-RELATED"/>
    <property type="match status" value="1"/>
</dbReference>
<keyword evidence="2" id="KW-0547">Nucleotide-binding</keyword>
<dbReference type="RefSeq" id="WP_099473168.1">
    <property type="nucleotide sequence ID" value="NZ_CP041025.1"/>
</dbReference>
<dbReference type="SMART" id="SM00382">
    <property type="entry name" value="AAA"/>
    <property type="match status" value="1"/>
</dbReference>
<evidence type="ECO:0000256" key="2">
    <source>
        <dbReference type="ARBA" id="ARBA00022741"/>
    </source>
</evidence>
<dbReference type="Pfam" id="PF00005">
    <property type="entry name" value="ABC_tran"/>
    <property type="match status" value="1"/>
</dbReference>
<dbReference type="Gene3D" id="3.40.50.300">
    <property type="entry name" value="P-loop containing nucleotide triphosphate hydrolases"/>
    <property type="match status" value="1"/>
</dbReference>
<evidence type="ECO:0000313" key="6">
    <source>
        <dbReference type="Proteomes" id="UP000229730"/>
    </source>
</evidence>
<keyword evidence="6" id="KW-1185">Reference proteome</keyword>
<reference evidence="5 6" key="1">
    <citation type="submission" date="2017-10" db="EMBL/GenBank/DDBJ databases">
        <title>Frigbacter circumglobatus gen. nov. sp. nov., isolated from sediment cultured in situ.</title>
        <authorList>
            <person name="Zhao Z."/>
        </authorList>
    </citation>
    <scope>NUCLEOTIDE SEQUENCE [LARGE SCALE GENOMIC DNA]</scope>
    <source>
        <strain evidence="5 6">ZYL</strain>
    </source>
</reference>
<dbReference type="EMBL" id="PDEM01000024">
    <property type="protein sequence ID" value="PHZ84330.1"/>
    <property type="molecule type" value="Genomic_DNA"/>
</dbReference>
<dbReference type="InParanoid" id="A0A2G4YPW5"/>
<dbReference type="Proteomes" id="UP000229730">
    <property type="component" value="Unassembled WGS sequence"/>
</dbReference>
<dbReference type="OrthoDB" id="9778547at2"/>